<feature type="region of interest" description="Disordered" evidence="1">
    <location>
        <begin position="62"/>
        <end position="92"/>
    </location>
</feature>
<dbReference type="EMBL" id="JBEOQB010000005">
    <property type="protein sequence ID" value="MEZ0453574.1"/>
    <property type="molecule type" value="Genomic_DNA"/>
</dbReference>
<dbReference type="Proteomes" id="UP001566204">
    <property type="component" value="Unassembled WGS sequence"/>
</dbReference>
<sequence length="92" mass="10265">MRKILLIALSVVITLICAQNTQEVSVGLIVKTQIALWKLLLLFFILGMLFAFLLKGGKRKTQAPLVGNTDYSADDYPEHNPGLSDEDREFLS</sequence>
<feature type="transmembrane region" description="Helical" evidence="2">
    <location>
        <begin position="34"/>
        <end position="54"/>
    </location>
</feature>
<evidence type="ECO:0000256" key="2">
    <source>
        <dbReference type="SAM" id="Phobius"/>
    </source>
</evidence>
<evidence type="ECO:0000256" key="1">
    <source>
        <dbReference type="SAM" id="MobiDB-lite"/>
    </source>
</evidence>
<protein>
    <submittedName>
        <fullName evidence="3">LapA family protein</fullName>
    </submittedName>
</protein>
<keyword evidence="2" id="KW-0812">Transmembrane</keyword>
<evidence type="ECO:0000313" key="6">
    <source>
        <dbReference type="Proteomes" id="UP001566204"/>
    </source>
</evidence>
<dbReference type="AlphaFoldDB" id="A0A4U9VKL1"/>
<evidence type="ECO:0000313" key="5">
    <source>
        <dbReference type="Proteomes" id="UP000308196"/>
    </source>
</evidence>
<gene>
    <name evidence="3" type="ORF">ABTW24_18440</name>
    <name evidence="4" type="ORF">NCTC11429_03561</name>
</gene>
<keyword evidence="2" id="KW-0472">Membrane</keyword>
<accession>A0A4U9VKL1</accession>
<dbReference type="KEGG" id="stha:NCTC11429_03561"/>
<keyword evidence="6" id="KW-1185">Reference proteome</keyword>
<reference evidence="3 6" key="2">
    <citation type="submission" date="2024-06" db="EMBL/GenBank/DDBJ databases">
        <title>Soil Sphingobacterium thalpophilum.</title>
        <authorList>
            <person name="Yang J."/>
            <person name="Li J."/>
        </authorList>
    </citation>
    <scope>NUCLEOTIDE SEQUENCE [LARGE SCALE GENOMIC DNA]</scope>
    <source>
        <strain evidence="3 6">22g91tb</strain>
    </source>
</reference>
<dbReference type="GeneID" id="78464223"/>
<evidence type="ECO:0000313" key="3">
    <source>
        <dbReference type="EMBL" id="MEZ0453574.1"/>
    </source>
</evidence>
<dbReference type="EMBL" id="LR590484">
    <property type="protein sequence ID" value="VTR47675.1"/>
    <property type="molecule type" value="Genomic_DNA"/>
</dbReference>
<evidence type="ECO:0000313" key="4">
    <source>
        <dbReference type="EMBL" id="VTR47675.1"/>
    </source>
</evidence>
<dbReference type="Proteomes" id="UP000308196">
    <property type="component" value="Chromosome"/>
</dbReference>
<reference evidence="4 5" key="1">
    <citation type="submission" date="2019-05" db="EMBL/GenBank/DDBJ databases">
        <authorList>
            <consortium name="Pathogen Informatics"/>
        </authorList>
    </citation>
    <scope>NUCLEOTIDE SEQUENCE [LARGE SCALE GENOMIC DNA]</scope>
    <source>
        <strain evidence="4 5">NCTC11429</strain>
    </source>
</reference>
<organism evidence="4 5">
    <name type="scientific">Sphingobacterium thalpophilum</name>
    <dbReference type="NCBI Taxonomy" id="259"/>
    <lineage>
        <taxon>Bacteria</taxon>
        <taxon>Pseudomonadati</taxon>
        <taxon>Bacteroidota</taxon>
        <taxon>Sphingobacteriia</taxon>
        <taxon>Sphingobacteriales</taxon>
        <taxon>Sphingobacteriaceae</taxon>
        <taxon>Sphingobacterium</taxon>
    </lineage>
</organism>
<dbReference type="RefSeq" id="WP_028068856.1">
    <property type="nucleotide sequence ID" value="NZ_CP141191.1"/>
</dbReference>
<keyword evidence="2" id="KW-1133">Transmembrane helix</keyword>
<name>A0A4U9VKL1_9SPHI</name>
<proteinExistence type="predicted"/>